<organism evidence="1 2">
    <name type="scientific">Euroglyphus maynei</name>
    <name type="common">Mayne's house dust mite</name>
    <dbReference type="NCBI Taxonomy" id="6958"/>
    <lineage>
        <taxon>Eukaryota</taxon>
        <taxon>Metazoa</taxon>
        <taxon>Ecdysozoa</taxon>
        <taxon>Arthropoda</taxon>
        <taxon>Chelicerata</taxon>
        <taxon>Arachnida</taxon>
        <taxon>Acari</taxon>
        <taxon>Acariformes</taxon>
        <taxon>Sarcoptiformes</taxon>
        <taxon>Astigmata</taxon>
        <taxon>Psoroptidia</taxon>
        <taxon>Analgoidea</taxon>
        <taxon>Pyroglyphidae</taxon>
        <taxon>Pyroglyphinae</taxon>
        <taxon>Euroglyphus</taxon>
    </lineage>
</organism>
<name>A0A1Y3BFL7_EURMA</name>
<evidence type="ECO:0000313" key="2">
    <source>
        <dbReference type="Proteomes" id="UP000194236"/>
    </source>
</evidence>
<dbReference type="AlphaFoldDB" id="A0A1Y3BFL7"/>
<protein>
    <submittedName>
        <fullName evidence="1">Uncharacterized protein</fullName>
    </submittedName>
</protein>
<reference evidence="1 2" key="1">
    <citation type="submission" date="2017-03" db="EMBL/GenBank/DDBJ databases">
        <title>Genome Survey of Euroglyphus maynei.</title>
        <authorList>
            <person name="Arlian L.G."/>
            <person name="Morgan M.S."/>
            <person name="Rider S.D."/>
        </authorList>
    </citation>
    <scope>NUCLEOTIDE SEQUENCE [LARGE SCALE GENOMIC DNA]</scope>
    <source>
        <strain evidence="1">Arlian Lab</strain>
        <tissue evidence="1">Whole body</tissue>
    </source>
</reference>
<dbReference type="EMBL" id="MUJZ01026834">
    <property type="protein sequence ID" value="OTF78668.1"/>
    <property type="molecule type" value="Genomic_DNA"/>
</dbReference>
<accession>A0A1Y3BFL7</accession>
<keyword evidence="2" id="KW-1185">Reference proteome</keyword>
<gene>
    <name evidence="1" type="ORF">BLA29_004372</name>
</gene>
<dbReference type="OrthoDB" id="10447685at2759"/>
<dbReference type="Proteomes" id="UP000194236">
    <property type="component" value="Unassembled WGS sequence"/>
</dbReference>
<sequence length="86" mass="9685">MFAAKLNVQLQRIRIHDMQAIIPKHRIDLRNLIKLGNHSIMIATDSLIFTQSDGMKLGPITQVTLIAQIMAMEKKKMSVKATIIMG</sequence>
<proteinExistence type="predicted"/>
<evidence type="ECO:0000313" key="1">
    <source>
        <dbReference type="EMBL" id="OTF78668.1"/>
    </source>
</evidence>
<comment type="caution">
    <text evidence="1">The sequence shown here is derived from an EMBL/GenBank/DDBJ whole genome shotgun (WGS) entry which is preliminary data.</text>
</comment>